<dbReference type="InterPro" id="IPR036388">
    <property type="entry name" value="WH-like_DNA-bd_sf"/>
</dbReference>
<feature type="DNA-binding region" description="H-T-H motif" evidence="5">
    <location>
        <begin position="28"/>
        <end position="48"/>
    </location>
</feature>
<dbReference type="GeneID" id="108719470"/>
<accession>A0A8J0VLR2</accession>
<evidence type="ECO:0000259" key="7">
    <source>
        <dbReference type="PROSITE" id="PS51253"/>
    </source>
</evidence>
<dbReference type="AlphaFoldDB" id="A0A8J0VLR2"/>
<feature type="domain" description="HTH CENPB-type" evidence="7">
    <location>
        <begin position="66"/>
        <end position="139"/>
    </location>
</feature>
<evidence type="ECO:0000256" key="4">
    <source>
        <dbReference type="ARBA" id="ARBA00023242"/>
    </source>
</evidence>
<dbReference type="PANTHER" id="PTHR19303:SF56">
    <property type="entry name" value="TIGGER TRANSPOSABLE ELEMENT-DERIVED PROTEIN 5"/>
    <property type="match status" value="1"/>
</dbReference>
<proteinExistence type="inferred from homology"/>
<dbReference type="SMART" id="SM00674">
    <property type="entry name" value="CENPB"/>
    <property type="match status" value="1"/>
</dbReference>
<dbReference type="Gene3D" id="1.10.10.10">
    <property type="entry name" value="Winged helix-like DNA-binding domain superfamily/Winged helix DNA-binding domain"/>
    <property type="match status" value="1"/>
</dbReference>
<evidence type="ECO:0000256" key="2">
    <source>
        <dbReference type="ARBA" id="ARBA00010881"/>
    </source>
</evidence>
<evidence type="ECO:0000313" key="10">
    <source>
        <dbReference type="Xenbase" id="XB-GENE-17345838"/>
    </source>
</evidence>
<dbReference type="InterPro" id="IPR006600">
    <property type="entry name" value="HTH_CenpB_DNA-bd_dom"/>
</dbReference>
<evidence type="ECO:0000313" key="9">
    <source>
        <dbReference type="RefSeq" id="XP_018123813.1"/>
    </source>
</evidence>
<dbReference type="PANTHER" id="PTHR19303">
    <property type="entry name" value="TRANSPOSON"/>
    <property type="match status" value="1"/>
</dbReference>
<evidence type="ECO:0000256" key="3">
    <source>
        <dbReference type="ARBA" id="ARBA00023125"/>
    </source>
</evidence>
<dbReference type="KEGG" id="xla:108719470"/>
<dbReference type="SUPFAM" id="SSF46689">
    <property type="entry name" value="Homeodomain-like"/>
    <property type="match status" value="2"/>
</dbReference>
<comment type="subcellular location">
    <subcellularLocation>
        <location evidence="1 5">Nucleus</location>
    </subcellularLocation>
</comment>
<dbReference type="Gene3D" id="1.10.10.60">
    <property type="entry name" value="Homeodomain-like"/>
    <property type="match status" value="1"/>
</dbReference>
<dbReference type="FunFam" id="1.10.10.10:FF:000293">
    <property type="entry name" value="Tigger transposable element-derived protein 5"/>
    <property type="match status" value="1"/>
</dbReference>
<dbReference type="InterPro" id="IPR007889">
    <property type="entry name" value="HTH_Psq"/>
</dbReference>
<name>A0A8J0VLR2_XENLA</name>
<dbReference type="Xenbase" id="XB-GENE-17345838">
    <property type="gene designation" value="tigd5.L"/>
</dbReference>
<evidence type="ECO:0000259" key="6">
    <source>
        <dbReference type="PROSITE" id="PS50960"/>
    </source>
</evidence>
<evidence type="ECO:0000256" key="1">
    <source>
        <dbReference type="ARBA" id="ARBA00004123"/>
    </source>
</evidence>
<dbReference type="PROSITE" id="PS50960">
    <property type="entry name" value="HTH_PSQ"/>
    <property type="match status" value="1"/>
</dbReference>
<dbReference type="RefSeq" id="XP_018123813.1">
    <property type="nucleotide sequence ID" value="XM_018268324.2"/>
</dbReference>
<dbReference type="PROSITE" id="PS51253">
    <property type="entry name" value="HTH_CENPB"/>
    <property type="match status" value="1"/>
</dbReference>
<dbReference type="InterPro" id="IPR004875">
    <property type="entry name" value="DDE_SF_endonuclease_dom"/>
</dbReference>
<keyword evidence="4 5" id="KW-0539">Nucleus</keyword>
<dbReference type="Pfam" id="PF04218">
    <property type="entry name" value="CENP-B_N"/>
    <property type="match status" value="1"/>
</dbReference>
<dbReference type="Proteomes" id="UP000186698">
    <property type="component" value="Chromosome 6L"/>
</dbReference>
<feature type="domain" description="HTH psq-type" evidence="6">
    <location>
        <begin position="1"/>
        <end position="52"/>
    </location>
</feature>
<evidence type="ECO:0000313" key="8">
    <source>
        <dbReference type="Proteomes" id="UP000186698"/>
    </source>
</evidence>
<keyword evidence="8" id="KW-1185">Reference proteome</keyword>
<dbReference type="Pfam" id="PF03221">
    <property type="entry name" value="HTH_Tnp_Tc5"/>
    <property type="match status" value="1"/>
</dbReference>
<sequence>MVKMAFRKAYSIKDKLEAIERVKNGERQATVSRDFGVPGGTLRGWLKDEQKLRWFLDQLGGDVGTHRKKMRLANEEEIDRAVYSWFITLRQQSIPLSGPIIQAQAEAFAKQIYGEECTFKASHGWFWRWQKRHGISSQRIYGESEARPTEMDPVIIYPEQAKTPVADSGYGDEQIYNANITGLYWKLLPDQTRDMILAKQPDGYKHIKDRVTILLAANLTGSHKLKPLVVGKLKDPPSLRHHNQDKFPAVYQYSREAWVTQELLRDWFLEEFVPAVKLYLKRCCLQQKAVLLVNQCPGKPPDEDLQTADGNIRVLFLSESTRNKIHSMDQGVISSFKQLYKRELLKMMVSCDSSPSDFVTSFRLKDMIYLAGQSWNMIQAGSIEKCWLYGLRAAFETNASAETEEEEYSKVFADLTSLVALAYKQILPEDIAEWVHLDDSIPVIDITDGSVCTFLVPGDSSGDIDISVDEKEGGPVPSAAEAIHGLETALRWLEAQDPQKVSPLKIVQLRSLITTAQRLQAQLQSKPTDCTGSP</sequence>
<dbReference type="CTD" id="108719470"/>
<dbReference type="OrthoDB" id="5919228at2759"/>
<keyword evidence="3 5" id="KW-0238">DNA-binding</keyword>
<dbReference type="InterPro" id="IPR009057">
    <property type="entry name" value="Homeodomain-like_sf"/>
</dbReference>
<comment type="similarity">
    <text evidence="2">Belongs to the tigger transposable element derived protein family.</text>
</comment>
<dbReference type="AGR" id="Xenbase:XB-GENE-17345838"/>
<gene>
    <name evidence="10" type="primary">tigd5.L</name>
    <name evidence="9" type="synonym">LOC108719470</name>
</gene>
<evidence type="ECO:0000256" key="5">
    <source>
        <dbReference type="PROSITE-ProRule" id="PRU00320"/>
    </source>
</evidence>
<dbReference type="GO" id="GO:0003677">
    <property type="term" value="F:DNA binding"/>
    <property type="evidence" value="ECO:0000318"/>
    <property type="project" value="GO_Central"/>
</dbReference>
<dbReference type="GO" id="GO:0021556">
    <property type="term" value="P:central nervous system formation"/>
    <property type="evidence" value="ECO:0007669"/>
    <property type="project" value="UniProtKB-ARBA"/>
</dbReference>
<dbReference type="GO" id="GO:0005634">
    <property type="term" value="C:nucleus"/>
    <property type="evidence" value="ECO:0000318"/>
    <property type="project" value="GO_Central"/>
</dbReference>
<dbReference type="Pfam" id="PF03184">
    <property type="entry name" value="DDE_1"/>
    <property type="match status" value="1"/>
</dbReference>
<organism evidence="8 9">
    <name type="scientific">Xenopus laevis</name>
    <name type="common">African clawed frog</name>
    <dbReference type="NCBI Taxonomy" id="8355"/>
    <lineage>
        <taxon>Eukaryota</taxon>
        <taxon>Metazoa</taxon>
        <taxon>Chordata</taxon>
        <taxon>Craniata</taxon>
        <taxon>Vertebrata</taxon>
        <taxon>Euteleostomi</taxon>
        <taxon>Amphibia</taxon>
        <taxon>Batrachia</taxon>
        <taxon>Anura</taxon>
        <taxon>Pipoidea</taxon>
        <taxon>Pipidae</taxon>
        <taxon>Xenopodinae</taxon>
        <taxon>Xenopus</taxon>
        <taxon>Xenopus</taxon>
    </lineage>
</organism>
<dbReference type="GO" id="GO:0007379">
    <property type="term" value="P:segment specification"/>
    <property type="evidence" value="ECO:0007669"/>
    <property type="project" value="UniProtKB-ARBA"/>
</dbReference>
<reference evidence="9" key="1">
    <citation type="submission" date="2025-08" db="UniProtKB">
        <authorList>
            <consortium name="RefSeq"/>
        </authorList>
    </citation>
    <scope>IDENTIFICATION</scope>
    <source>
        <strain evidence="9">J_2021</strain>
        <tissue evidence="9">Erythrocytes</tissue>
    </source>
</reference>
<protein>
    <submittedName>
        <fullName evidence="9">Tigger transposable element derived 5-like</fullName>
    </submittedName>
</protein>
<dbReference type="InterPro" id="IPR050863">
    <property type="entry name" value="CenT-Element_Derived"/>
</dbReference>